<dbReference type="InterPro" id="IPR024409">
    <property type="entry name" value="DUF3833"/>
</dbReference>
<dbReference type="EMBL" id="JAADJS010000002">
    <property type="protein sequence ID" value="NGX88171.1"/>
    <property type="molecule type" value="Genomic_DNA"/>
</dbReference>
<name>A0A6M2B6G8_9GAMM</name>
<reference evidence="2 3" key="2">
    <citation type="submission" date="2020-03" db="EMBL/GenBank/DDBJ databases">
        <title>Rahnella aceri sp. nov., isoated from traditional Jeju Makgeolli.</title>
        <authorList>
            <person name="Kim I.S."/>
            <person name="Jeon D."/>
        </authorList>
    </citation>
    <scope>NUCLEOTIDE SEQUENCE [LARGE SCALE GENOMIC DNA]</scope>
    <source>
        <strain evidence="2 3">Lac-M11</strain>
    </source>
</reference>
<dbReference type="AlphaFoldDB" id="A0A6M2B6G8"/>
<comment type="caution">
    <text evidence="2">The sequence shown here is derived from an EMBL/GenBank/DDBJ whole genome shotgun (WGS) entry which is preliminary data.</text>
</comment>
<sequence>MTALRKMLLPLLAACALLLTSCSASIKDYAQAQPALDIFTYFAGDTVAYGMVQDYSHKQTRRFTAKIQGDVVADTLTLHEDFVYDDGEKQTRVWHIRKLADGRYTGTAGDIIGTATGQSAGNAFNWKYVMDVKSGGSTYRLTFDDWIYQQDEQHLFNVTSLRKFGVEVARVTLFFEKK</sequence>
<feature type="signal peptide" evidence="1">
    <location>
        <begin position="1"/>
        <end position="26"/>
    </location>
</feature>
<dbReference type="Proteomes" id="UP000476696">
    <property type="component" value="Unassembled WGS sequence"/>
</dbReference>
<feature type="chain" id="PRO_5026828301" evidence="1">
    <location>
        <begin position="27"/>
        <end position="178"/>
    </location>
</feature>
<evidence type="ECO:0000313" key="2">
    <source>
        <dbReference type="EMBL" id="NGX88171.1"/>
    </source>
</evidence>
<protein>
    <submittedName>
        <fullName evidence="2">DUF3833 family protein</fullName>
    </submittedName>
</protein>
<gene>
    <name evidence="2" type="ORF">GW579_13905</name>
</gene>
<evidence type="ECO:0000256" key="1">
    <source>
        <dbReference type="SAM" id="SignalP"/>
    </source>
</evidence>
<dbReference type="PROSITE" id="PS51257">
    <property type="entry name" value="PROKAR_LIPOPROTEIN"/>
    <property type="match status" value="1"/>
</dbReference>
<dbReference type="Pfam" id="PF12915">
    <property type="entry name" value="DUF3833"/>
    <property type="match status" value="1"/>
</dbReference>
<proteinExistence type="predicted"/>
<keyword evidence="1" id="KW-0732">Signal</keyword>
<evidence type="ECO:0000313" key="3">
    <source>
        <dbReference type="Proteomes" id="UP000476696"/>
    </source>
</evidence>
<reference evidence="2 3" key="1">
    <citation type="submission" date="2020-01" db="EMBL/GenBank/DDBJ databases">
        <authorList>
            <person name="Lee S.D."/>
        </authorList>
    </citation>
    <scope>NUCLEOTIDE SEQUENCE [LARGE SCALE GENOMIC DNA]</scope>
    <source>
        <strain evidence="2 3">Lac-M11</strain>
    </source>
</reference>
<dbReference type="RefSeq" id="WP_152325529.1">
    <property type="nucleotide sequence ID" value="NZ_JAADJS010000002.1"/>
</dbReference>
<accession>A0A6M2B6G8</accession>
<organism evidence="2 3">
    <name type="scientific">Rahnella contaminans</name>
    <dbReference type="NCBI Taxonomy" id="2703882"/>
    <lineage>
        <taxon>Bacteria</taxon>
        <taxon>Pseudomonadati</taxon>
        <taxon>Pseudomonadota</taxon>
        <taxon>Gammaproteobacteria</taxon>
        <taxon>Enterobacterales</taxon>
        <taxon>Yersiniaceae</taxon>
        <taxon>Rahnella</taxon>
    </lineage>
</organism>
<keyword evidence="3" id="KW-1185">Reference proteome</keyword>